<dbReference type="AlphaFoldDB" id="A0A381T9I6"/>
<proteinExistence type="predicted"/>
<keyword evidence="1" id="KW-1133">Transmembrane helix</keyword>
<keyword evidence="1" id="KW-0472">Membrane</keyword>
<organism evidence="2">
    <name type="scientific">marine metagenome</name>
    <dbReference type="NCBI Taxonomy" id="408172"/>
    <lineage>
        <taxon>unclassified sequences</taxon>
        <taxon>metagenomes</taxon>
        <taxon>ecological metagenomes</taxon>
    </lineage>
</organism>
<reference evidence="2" key="1">
    <citation type="submission" date="2018-05" db="EMBL/GenBank/DDBJ databases">
        <authorList>
            <person name="Lanie J.A."/>
            <person name="Ng W.-L."/>
            <person name="Kazmierczak K.M."/>
            <person name="Andrzejewski T.M."/>
            <person name="Davidsen T.M."/>
            <person name="Wayne K.J."/>
            <person name="Tettelin H."/>
            <person name="Glass J.I."/>
            <person name="Rusch D."/>
            <person name="Podicherti R."/>
            <person name="Tsui H.-C.T."/>
            <person name="Winkler M.E."/>
        </authorList>
    </citation>
    <scope>NUCLEOTIDE SEQUENCE</scope>
</reference>
<keyword evidence="1" id="KW-0812">Transmembrane</keyword>
<protein>
    <submittedName>
        <fullName evidence="2">Uncharacterized protein</fullName>
    </submittedName>
</protein>
<accession>A0A381T9I6</accession>
<feature type="transmembrane region" description="Helical" evidence="1">
    <location>
        <begin position="12"/>
        <end position="29"/>
    </location>
</feature>
<evidence type="ECO:0000256" key="1">
    <source>
        <dbReference type="SAM" id="Phobius"/>
    </source>
</evidence>
<sequence>MIKIIKLIKNNLLAFIGIIKSIITQVLLFI</sequence>
<dbReference type="EMBL" id="UINC01004237">
    <property type="protein sequence ID" value="SVA12846.1"/>
    <property type="molecule type" value="Genomic_DNA"/>
</dbReference>
<feature type="non-terminal residue" evidence="2">
    <location>
        <position position="30"/>
    </location>
</feature>
<evidence type="ECO:0000313" key="2">
    <source>
        <dbReference type="EMBL" id="SVA12846.1"/>
    </source>
</evidence>
<gene>
    <name evidence="2" type="ORF">METZ01_LOCUS65700</name>
</gene>
<name>A0A381T9I6_9ZZZZ</name>